<evidence type="ECO:0000256" key="3">
    <source>
        <dbReference type="SAM" id="SignalP"/>
    </source>
</evidence>
<organism evidence="5 6">
    <name type="scientific">Massilia varians</name>
    <dbReference type="NCBI Taxonomy" id="457921"/>
    <lineage>
        <taxon>Bacteria</taxon>
        <taxon>Pseudomonadati</taxon>
        <taxon>Pseudomonadota</taxon>
        <taxon>Betaproteobacteria</taxon>
        <taxon>Burkholderiales</taxon>
        <taxon>Oxalobacteraceae</taxon>
        <taxon>Telluria group</taxon>
        <taxon>Massilia</taxon>
    </lineage>
</organism>
<keyword evidence="2" id="KW-0812">Transmembrane</keyword>
<dbReference type="Proteomes" id="UP001163336">
    <property type="component" value="Chromosome"/>
</dbReference>
<feature type="transmembrane region" description="Helical" evidence="2">
    <location>
        <begin position="276"/>
        <end position="296"/>
    </location>
</feature>
<feature type="region of interest" description="Disordered" evidence="1">
    <location>
        <begin position="244"/>
        <end position="274"/>
    </location>
</feature>
<evidence type="ECO:0000313" key="6">
    <source>
        <dbReference type="Proteomes" id="UP001163336"/>
    </source>
</evidence>
<evidence type="ECO:0000256" key="1">
    <source>
        <dbReference type="SAM" id="MobiDB-lite"/>
    </source>
</evidence>
<keyword evidence="2" id="KW-1133">Transmembrane helix</keyword>
<feature type="chain" id="PRO_5046962146" description="FimV N-terminal domain-containing protein" evidence="3">
    <location>
        <begin position="24"/>
        <end position="345"/>
    </location>
</feature>
<name>A0ABM8C4B7_9BURK</name>
<reference evidence="5" key="1">
    <citation type="submission" date="2022-11" db="EMBL/GenBank/DDBJ databases">
        <title>Isolation and characterization of PLA-degrading bacterium Massilia sp. from Antarctic soil.</title>
        <authorList>
            <person name="Sato K."/>
            <person name="Gomez-Fuentes C."/>
            <person name="Ahmad S.A."/>
            <person name="Zulkharnain A."/>
        </authorList>
    </citation>
    <scope>NUCLEOTIDE SEQUENCE</scope>
    <source>
        <strain evidence="5">N-3</strain>
    </source>
</reference>
<dbReference type="InterPro" id="IPR057840">
    <property type="entry name" value="FimV_N"/>
</dbReference>
<feature type="signal peptide" evidence="3">
    <location>
        <begin position="1"/>
        <end position="23"/>
    </location>
</feature>
<gene>
    <name evidence="5" type="ORF">MasN3_15500</name>
</gene>
<feature type="region of interest" description="Disordered" evidence="1">
    <location>
        <begin position="302"/>
        <end position="345"/>
    </location>
</feature>
<evidence type="ECO:0000259" key="4">
    <source>
        <dbReference type="Pfam" id="PF25800"/>
    </source>
</evidence>
<accession>A0ABM8C4B7</accession>
<evidence type="ECO:0000256" key="2">
    <source>
        <dbReference type="SAM" id="Phobius"/>
    </source>
</evidence>
<dbReference type="EMBL" id="AP026966">
    <property type="protein sequence ID" value="BDT58056.1"/>
    <property type="molecule type" value="Genomic_DNA"/>
</dbReference>
<feature type="compositionally biased region" description="Pro residues" evidence="1">
    <location>
        <begin position="165"/>
        <end position="197"/>
    </location>
</feature>
<keyword evidence="2" id="KW-0472">Membrane</keyword>
<evidence type="ECO:0000313" key="5">
    <source>
        <dbReference type="EMBL" id="BDT58056.1"/>
    </source>
</evidence>
<protein>
    <recommendedName>
        <fullName evidence="4">FimV N-terminal domain-containing protein</fullName>
    </recommendedName>
</protein>
<feature type="compositionally biased region" description="Polar residues" evidence="1">
    <location>
        <begin position="245"/>
        <end position="258"/>
    </location>
</feature>
<keyword evidence="3" id="KW-0732">Signal</keyword>
<feature type="region of interest" description="Disordered" evidence="1">
    <location>
        <begin position="163"/>
        <end position="202"/>
    </location>
</feature>
<dbReference type="RefSeq" id="WP_281913393.1">
    <property type="nucleotide sequence ID" value="NZ_AP026966.1"/>
</dbReference>
<proteinExistence type="predicted"/>
<keyword evidence="6" id="KW-1185">Reference proteome</keyword>
<dbReference type="Pfam" id="PF25800">
    <property type="entry name" value="FimV_N"/>
    <property type="match status" value="1"/>
</dbReference>
<feature type="domain" description="FimV N-terminal" evidence="4">
    <location>
        <begin position="25"/>
        <end position="128"/>
    </location>
</feature>
<sequence length="345" mass="35689">MASRLPLISTCALLAAASWPVQAAELGEARVSSFLGQPLVADIELTMLEDAANPVQVRLAHPNVYHGANIGMPAVLSTLRMTVMRRDGRQFLHLTSLGKVESEHLHLYLELADGAQRGVRLATLWLAPDPNPAPPPVPVAPPPVPAKAAEGAPLAAAAPEFMPARPRPAPAPLKPKPAIVPPQPARPAPSTPEPPPAGGACAAQPKAQIDACVVLGARNAMLHEQLGQLEDKVKLLQVAAGAAPASTTQTLAAPQQQVHRVKKKKPEPPQEDSAPWLLPGAVAGALALLAGLVFALRARRAAGPGEGPRAGLGARVKARLGRRPPPGAAAEPTLDKGAHNASTQD</sequence>